<evidence type="ECO:0000256" key="9">
    <source>
        <dbReference type="ARBA" id="ARBA00023277"/>
    </source>
</evidence>
<evidence type="ECO:0000256" key="3">
    <source>
        <dbReference type="ARBA" id="ARBA00006324"/>
    </source>
</evidence>
<protein>
    <recommendedName>
        <fullName evidence="5">N-acetylneuraminate lyase</fullName>
        <ecNumber evidence="5">4.1.3.3</ecNumber>
    </recommendedName>
</protein>
<keyword evidence="9" id="KW-0119">Carbohydrate metabolism</keyword>
<evidence type="ECO:0000256" key="5">
    <source>
        <dbReference type="ARBA" id="ARBA00012911"/>
    </source>
</evidence>
<dbReference type="OrthoDB" id="191315at2759"/>
<dbReference type="EMBL" id="OV651814">
    <property type="protein sequence ID" value="CAH1105598.1"/>
    <property type="molecule type" value="Genomic_DNA"/>
</dbReference>
<comment type="subcellular location">
    <subcellularLocation>
        <location evidence="1">Cytoplasm</location>
    </subcellularLocation>
</comment>
<evidence type="ECO:0000313" key="14">
    <source>
        <dbReference type="EMBL" id="CAH1105598.1"/>
    </source>
</evidence>
<accession>A0A9P0CSU4</accession>
<dbReference type="PIRSF" id="PIRSF001365">
    <property type="entry name" value="DHDPS"/>
    <property type="match status" value="1"/>
</dbReference>
<evidence type="ECO:0000256" key="4">
    <source>
        <dbReference type="ARBA" id="ARBA00011881"/>
    </source>
</evidence>
<gene>
    <name evidence="14" type="ORF">PSYICH_LOCUS7811</name>
</gene>
<keyword evidence="8" id="KW-0704">Schiff base</keyword>
<evidence type="ECO:0000256" key="7">
    <source>
        <dbReference type="ARBA" id="ARBA00023239"/>
    </source>
</evidence>
<reference evidence="14" key="1">
    <citation type="submission" date="2022-01" db="EMBL/GenBank/DDBJ databases">
        <authorList>
            <person name="King R."/>
        </authorList>
    </citation>
    <scope>NUCLEOTIDE SEQUENCE</scope>
</reference>
<keyword evidence="6" id="KW-0963">Cytoplasm</keyword>
<dbReference type="Pfam" id="PF00701">
    <property type="entry name" value="DHDPS"/>
    <property type="match status" value="1"/>
</dbReference>
<feature type="binding site" evidence="13">
    <location>
        <position position="212"/>
    </location>
    <ligand>
        <name>pyruvate</name>
        <dbReference type="ChEBI" id="CHEBI:15361"/>
    </ligand>
</feature>
<evidence type="ECO:0000256" key="2">
    <source>
        <dbReference type="ARBA" id="ARBA00004878"/>
    </source>
</evidence>
<comment type="pathway">
    <text evidence="2">Amino-sugar metabolism; N-acetylneuraminate degradation.</text>
</comment>
<dbReference type="Proteomes" id="UP001153636">
    <property type="component" value="Chromosome 2"/>
</dbReference>
<dbReference type="PRINTS" id="PR00146">
    <property type="entry name" value="DHPICSNTHASE"/>
</dbReference>
<evidence type="ECO:0000313" key="15">
    <source>
        <dbReference type="Proteomes" id="UP001153636"/>
    </source>
</evidence>
<comment type="subunit">
    <text evidence="4">Homotetramer.</text>
</comment>
<dbReference type="SMART" id="SM01130">
    <property type="entry name" value="DHDPS"/>
    <property type="match status" value="1"/>
</dbReference>
<evidence type="ECO:0000256" key="12">
    <source>
        <dbReference type="PIRSR" id="PIRSR001365-1"/>
    </source>
</evidence>
<proteinExistence type="inferred from homology"/>
<evidence type="ECO:0000256" key="6">
    <source>
        <dbReference type="ARBA" id="ARBA00022490"/>
    </source>
</evidence>
<comment type="similarity">
    <text evidence="3">Belongs to the DapA family. NanA subfamily.</text>
</comment>
<dbReference type="GO" id="GO:0005737">
    <property type="term" value="C:cytoplasm"/>
    <property type="evidence" value="ECO:0007669"/>
    <property type="project" value="UniProtKB-SubCell"/>
</dbReference>
<dbReference type="GO" id="GO:0008747">
    <property type="term" value="F:N-acetylneuraminate lyase activity"/>
    <property type="evidence" value="ECO:0007669"/>
    <property type="project" value="UniProtKB-EC"/>
</dbReference>
<organism evidence="14 15">
    <name type="scientific">Psylliodes chrysocephalus</name>
    <dbReference type="NCBI Taxonomy" id="3402493"/>
    <lineage>
        <taxon>Eukaryota</taxon>
        <taxon>Metazoa</taxon>
        <taxon>Ecdysozoa</taxon>
        <taxon>Arthropoda</taxon>
        <taxon>Hexapoda</taxon>
        <taxon>Insecta</taxon>
        <taxon>Pterygota</taxon>
        <taxon>Neoptera</taxon>
        <taxon>Endopterygota</taxon>
        <taxon>Coleoptera</taxon>
        <taxon>Polyphaga</taxon>
        <taxon>Cucujiformia</taxon>
        <taxon>Chrysomeloidea</taxon>
        <taxon>Chrysomelidae</taxon>
        <taxon>Galerucinae</taxon>
        <taxon>Alticini</taxon>
        <taxon>Psylliodes</taxon>
    </lineage>
</organism>
<name>A0A9P0CSU4_9CUCU</name>
<dbReference type="EC" id="4.1.3.3" evidence="5"/>
<sequence length="302" mass="32989">MVNLTYRGLCAPVFTIFNKDQSVNTKLIPEYAKSLAQNGIDGVLVHGTSGEGMSMTVAERKSVVEEWVKAVKTTKQHLMVQVGGCPLPDVLELAKHAEKVGVDSILCLPELYFKPSTVKELINYLKPIGEAAPKTPLLYYHIPGWTGININMEQFLNQVGEVIPNFKGIKYTSNDLDGGLAALRVKNRQFAVFLGADTLVAPALSMGFDSIIATSLNMLPQYSVAIAKAIKENNIIEARKIQDELSAIVAVITKNGAWVPTMKVATTLLTQIDVGKARLPLLNLTDEHVTEMKESLKKVSLL</sequence>
<evidence type="ECO:0000256" key="8">
    <source>
        <dbReference type="ARBA" id="ARBA00023270"/>
    </source>
</evidence>
<dbReference type="Gene3D" id="3.20.20.70">
    <property type="entry name" value="Aldolase class I"/>
    <property type="match status" value="1"/>
</dbReference>
<evidence type="ECO:0000256" key="11">
    <source>
        <dbReference type="PIRNR" id="PIRNR001365"/>
    </source>
</evidence>
<dbReference type="AlphaFoldDB" id="A0A9P0CSU4"/>
<dbReference type="InterPro" id="IPR002220">
    <property type="entry name" value="DapA-like"/>
</dbReference>
<evidence type="ECO:0000256" key="13">
    <source>
        <dbReference type="PIRSR" id="PIRSR001365-2"/>
    </source>
</evidence>
<keyword evidence="15" id="KW-1185">Reference proteome</keyword>
<comment type="catalytic activity">
    <reaction evidence="10">
        <text>aceneuramate = aldehydo-N-acetyl-D-mannosamine + pyruvate</text>
        <dbReference type="Rhea" id="RHEA:23296"/>
        <dbReference type="ChEBI" id="CHEBI:15361"/>
        <dbReference type="ChEBI" id="CHEBI:17122"/>
        <dbReference type="ChEBI" id="CHEBI:173083"/>
        <dbReference type="EC" id="4.1.3.3"/>
    </reaction>
</comment>
<dbReference type="InterPro" id="IPR013785">
    <property type="entry name" value="Aldolase_TIM"/>
</dbReference>
<feature type="active site" description="Proton donor/acceptor" evidence="12">
    <location>
        <position position="140"/>
    </location>
</feature>
<feature type="active site" description="Schiff-base intermediate with substrate" evidence="12">
    <location>
        <position position="170"/>
    </location>
</feature>
<evidence type="ECO:0000256" key="1">
    <source>
        <dbReference type="ARBA" id="ARBA00004496"/>
    </source>
</evidence>
<keyword evidence="7 11" id="KW-0456">Lyase</keyword>
<dbReference type="PANTHER" id="PTHR12128:SF21">
    <property type="entry name" value="N-ACETYLNEURAMINATE LYASE"/>
    <property type="match status" value="1"/>
</dbReference>
<dbReference type="PANTHER" id="PTHR12128">
    <property type="entry name" value="DIHYDRODIPICOLINATE SYNTHASE"/>
    <property type="match status" value="1"/>
</dbReference>
<dbReference type="SUPFAM" id="SSF51569">
    <property type="entry name" value="Aldolase"/>
    <property type="match status" value="1"/>
</dbReference>
<evidence type="ECO:0000256" key="10">
    <source>
        <dbReference type="ARBA" id="ARBA00044906"/>
    </source>
</evidence>